<accession>A0AAP0RD24</accession>
<protein>
    <submittedName>
        <fullName evidence="10">Uncharacterized protein</fullName>
    </submittedName>
</protein>
<keyword evidence="11" id="KW-1185">Reference proteome</keyword>
<dbReference type="InterPro" id="IPR009057">
    <property type="entry name" value="Homeodomain-like_sf"/>
</dbReference>
<dbReference type="EMBL" id="JBBPBK010000011">
    <property type="protein sequence ID" value="KAK9275249.1"/>
    <property type="molecule type" value="Genomic_DNA"/>
</dbReference>
<dbReference type="Proteomes" id="UP001415857">
    <property type="component" value="Unassembled WGS sequence"/>
</dbReference>
<evidence type="ECO:0000256" key="3">
    <source>
        <dbReference type="ARBA" id="ARBA00023015"/>
    </source>
</evidence>
<keyword evidence="6" id="KW-0539">Nucleus</keyword>
<keyword evidence="5" id="KW-0804">Transcription</keyword>
<dbReference type="FunFam" id="1.10.10.60:FF:000222">
    <property type="entry name" value="Transcription factor MYB36"/>
    <property type="match status" value="1"/>
</dbReference>
<dbReference type="PANTHER" id="PTHR48000:SF46">
    <property type="entry name" value="TRANSCRIPTION FACTOR MYB36"/>
    <property type="match status" value="1"/>
</dbReference>
<evidence type="ECO:0000259" key="9">
    <source>
        <dbReference type="PROSITE" id="PS51294"/>
    </source>
</evidence>
<evidence type="ECO:0000313" key="10">
    <source>
        <dbReference type="EMBL" id="KAK9275249.1"/>
    </source>
</evidence>
<keyword evidence="4" id="KW-0238">DNA-binding</keyword>
<feature type="domain" description="Myb-like" evidence="8">
    <location>
        <begin position="9"/>
        <end position="62"/>
    </location>
</feature>
<dbReference type="PROSITE" id="PS51294">
    <property type="entry name" value="HTH_MYB"/>
    <property type="match status" value="2"/>
</dbReference>
<feature type="compositionally biased region" description="Polar residues" evidence="7">
    <location>
        <begin position="126"/>
        <end position="137"/>
    </location>
</feature>
<reference evidence="10 11" key="1">
    <citation type="journal article" date="2024" name="Plant J.">
        <title>Genome sequences and population genomics reveal climatic adaptation and genomic divergence between two closely related sweetgum species.</title>
        <authorList>
            <person name="Xu W.Q."/>
            <person name="Ren C.Q."/>
            <person name="Zhang X.Y."/>
            <person name="Comes H.P."/>
            <person name="Liu X.H."/>
            <person name="Li Y.G."/>
            <person name="Kettle C.J."/>
            <person name="Jalonen R."/>
            <person name="Gaisberger H."/>
            <person name="Ma Y.Z."/>
            <person name="Qiu Y.X."/>
        </authorList>
    </citation>
    <scope>NUCLEOTIDE SEQUENCE [LARGE SCALE GENOMIC DNA]</scope>
    <source>
        <strain evidence="10">Hangzhou</strain>
    </source>
</reference>
<feature type="region of interest" description="Disordered" evidence="7">
    <location>
        <begin position="124"/>
        <end position="147"/>
    </location>
</feature>
<feature type="domain" description="Myb-like" evidence="8">
    <location>
        <begin position="63"/>
        <end position="113"/>
    </location>
</feature>
<comment type="caution">
    <text evidence="10">The sequence shown here is derived from an EMBL/GenBank/DDBJ whole genome shotgun (WGS) entry which is preliminary data.</text>
</comment>
<dbReference type="InterPro" id="IPR017930">
    <property type="entry name" value="Myb_dom"/>
</dbReference>
<dbReference type="CDD" id="cd00167">
    <property type="entry name" value="SANT"/>
    <property type="match status" value="2"/>
</dbReference>
<gene>
    <name evidence="10" type="ORF">L1049_022511</name>
</gene>
<dbReference type="InterPro" id="IPR001005">
    <property type="entry name" value="SANT/Myb"/>
</dbReference>
<evidence type="ECO:0000313" key="11">
    <source>
        <dbReference type="Proteomes" id="UP001415857"/>
    </source>
</evidence>
<proteinExistence type="predicted"/>
<dbReference type="FunFam" id="1.10.10.60:FF:000015">
    <property type="entry name" value="Transcription factor RAX3"/>
    <property type="match status" value="1"/>
</dbReference>
<dbReference type="Gene3D" id="1.10.10.60">
    <property type="entry name" value="Homeodomain-like"/>
    <property type="match status" value="2"/>
</dbReference>
<name>A0AAP0RD24_LIQFO</name>
<keyword evidence="3" id="KW-0805">Transcription regulation</keyword>
<dbReference type="PROSITE" id="PS50090">
    <property type="entry name" value="MYB_LIKE"/>
    <property type="match status" value="2"/>
</dbReference>
<evidence type="ECO:0000256" key="5">
    <source>
        <dbReference type="ARBA" id="ARBA00023163"/>
    </source>
</evidence>
<feature type="domain" description="HTH myb-type" evidence="9">
    <location>
        <begin position="63"/>
        <end position="117"/>
    </location>
</feature>
<dbReference type="SMART" id="SM00717">
    <property type="entry name" value="SANT"/>
    <property type="match status" value="2"/>
</dbReference>
<keyword evidence="2" id="KW-0677">Repeat</keyword>
<feature type="domain" description="HTH myb-type" evidence="9">
    <location>
        <begin position="9"/>
        <end position="62"/>
    </location>
</feature>
<dbReference type="GO" id="GO:0003677">
    <property type="term" value="F:DNA binding"/>
    <property type="evidence" value="ECO:0007669"/>
    <property type="project" value="UniProtKB-KW"/>
</dbReference>
<dbReference type="SUPFAM" id="SSF46689">
    <property type="entry name" value="Homeodomain-like"/>
    <property type="match status" value="1"/>
</dbReference>
<evidence type="ECO:0000256" key="2">
    <source>
        <dbReference type="ARBA" id="ARBA00022737"/>
    </source>
</evidence>
<evidence type="ECO:0000256" key="4">
    <source>
        <dbReference type="ARBA" id="ARBA00023125"/>
    </source>
</evidence>
<dbReference type="PANTHER" id="PTHR48000">
    <property type="entry name" value="OS09G0431300 PROTEIN"/>
    <property type="match status" value="1"/>
</dbReference>
<evidence type="ECO:0000256" key="7">
    <source>
        <dbReference type="SAM" id="MobiDB-lite"/>
    </source>
</evidence>
<evidence type="ECO:0000256" key="6">
    <source>
        <dbReference type="ARBA" id="ARBA00023242"/>
    </source>
</evidence>
<evidence type="ECO:0000256" key="1">
    <source>
        <dbReference type="ARBA" id="ARBA00004123"/>
    </source>
</evidence>
<dbReference type="Pfam" id="PF00249">
    <property type="entry name" value="Myb_DNA-binding"/>
    <property type="match status" value="2"/>
</dbReference>
<organism evidence="10 11">
    <name type="scientific">Liquidambar formosana</name>
    <name type="common">Formosan gum</name>
    <dbReference type="NCBI Taxonomy" id="63359"/>
    <lineage>
        <taxon>Eukaryota</taxon>
        <taxon>Viridiplantae</taxon>
        <taxon>Streptophyta</taxon>
        <taxon>Embryophyta</taxon>
        <taxon>Tracheophyta</taxon>
        <taxon>Spermatophyta</taxon>
        <taxon>Magnoliopsida</taxon>
        <taxon>eudicotyledons</taxon>
        <taxon>Gunneridae</taxon>
        <taxon>Pentapetalae</taxon>
        <taxon>Saxifragales</taxon>
        <taxon>Altingiaceae</taxon>
        <taxon>Liquidambar</taxon>
    </lineage>
</organism>
<sequence length="364" mass="41041">MGRAPCCDKANVKRGPWSPEEDAKLKAYIEQFGTGGNWIALPQKIGLKRCGKSCRLRWLNYLRPNIKHGGFSEEEDNIICSLYISIGSRWSIIAAQLPGRTDNDIKNYWNTRLKKKLLGRRKQSHISRLSSTAQDPTEGNEVEDNSQALSHSALERLQLHMQLQSLHNPFSFYNNPALWPKLHPLQEKMIQSLQLLNESPSPNPLMQPAHGQKGDFFEPPAASIALQQDYPKISNPKIDELENSLNGISHPDSSIVFTTGNNPLDSTIVPKSDGIEQSNAGFQPVSSFQAELDNFLNNKAVGFLPQEDQIVEFDCFKDMEGSKDSMIWWSNNDFNSKSSSNSWDSTSVLQSEEMFQDYALSYNM</sequence>
<dbReference type="GO" id="GO:0005634">
    <property type="term" value="C:nucleus"/>
    <property type="evidence" value="ECO:0007669"/>
    <property type="project" value="UniProtKB-SubCell"/>
</dbReference>
<dbReference type="AlphaFoldDB" id="A0AAP0RD24"/>
<evidence type="ECO:0000259" key="8">
    <source>
        <dbReference type="PROSITE" id="PS50090"/>
    </source>
</evidence>
<comment type="subcellular location">
    <subcellularLocation>
        <location evidence="1">Nucleus</location>
    </subcellularLocation>
</comment>